<dbReference type="Gene3D" id="3.20.20.70">
    <property type="entry name" value="Aldolase class I"/>
    <property type="match status" value="1"/>
</dbReference>
<protein>
    <submittedName>
        <fullName evidence="1">Alpha-galactosidase</fullName>
    </submittedName>
</protein>
<proteinExistence type="predicted"/>
<reference evidence="1" key="1">
    <citation type="journal article" date="2021" name="PeerJ">
        <title>Extensive microbial diversity within the chicken gut microbiome revealed by metagenomics and culture.</title>
        <authorList>
            <person name="Gilroy R."/>
            <person name="Ravi A."/>
            <person name="Getino M."/>
            <person name="Pursley I."/>
            <person name="Horton D.L."/>
            <person name="Alikhan N.F."/>
            <person name="Baker D."/>
            <person name="Gharbi K."/>
            <person name="Hall N."/>
            <person name="Watson M."/>
            <person name="Adriaenssens E.M."/>
            <person name="Foster-Nyarko E."/>
            <person name="Jarju S."/>
            <person name="Secka A."/>
            <person name="Antonio M."/>
            <person name="Oren A."/>
            <person name="Chaudhuri R.R."/>
            <person name="La Ragione R."/>
            <person name="Hildebrand F."/>
            <person name="Pallen M.J."/>
        </authorList>
    </citation>
    <scope>NUCLEOTIDE SEQUENCE</scope>
    <source>
        <strain evidence="1">ChiBcolR8-3208</strain>
    </source>
</reference>
<dbReference type="SUPFAM" id="SSF51445">
    <property type="entry name" value="(Trans)glycosidases"/>
    <property type="match status" value="1"/>
</dbReference>
<dbReference type="InterPro" id="IPR013785">
    <property type="entry name" value="Aldolase_TIM"/>
</dbReference>
<dbReference type="Pfam" id="PF02065">
    <property type="entry name" value="Melibiase"/>
    <property type="match status" value="1"/>
</dbReference>
<dbReference type="EMBL" id="DWXZ01000014">
    <property type="protein sequence ID" value="HJB36628.1"/>
    <property type="molecule type" value="Genomic_DNA"/>
</dbReference>
<dbReference type="AlphaFoldDB" id="A0A9D2LWM8"/>
<accession>A0A9D2LWM8</accession>
<evidence type="ECO:0000313" key="2">
    <source>
        <dbReference type="Proteomes" id="UP000824214"/>
    </source>
</evidence>
<comment type="caution">
    <text evidence="1">The sequence shown here is derived from an EMBL/GenBank/DDBJ whole genome shotgun (WGS) entry which is preliminary data.</text>
</comment>
<gene>
    <name evidence="1" type="ORF">H9942_00990</name>
</gene>
<dbReference type="InterPro" id="IPR017853">
    <property type="entry name" value="GH"/>
</dbReference>
<dbReference type="InterPro" id="IPR038417">
    <property type="entry name" value="Alpga-gal_N_sf"/>
</dbReference>
<reference evidence="1" key="2">
    <citation type="submission" date="2021-04" db="EMBL/GenBank/DDBJ databases">
        <authorList>
            <person name="Gilroy R."/>
        </authorList>
    </citation>
    <scope>NUCLEOTIDE SEQUENCE</scope>
    <source>
        <strain evidence="1">ChiBcolR8-3208</strain>
    </source>
</reference>
<dbReference type="GO" id="GO:0004557">
    <property type="term" value="F:alpha-galactosidase activity"/>
    <property type="evidence" value="ECO:0007669"/>
    <property type="project" value="InterPro"/>
</dbReference>
<dbReference type="Gene3D" id="2.70.98.60">
    <property type="entry name" value="alpha-galactosidase from lactobacil brevis"/>
    <property type="match status" value="1"/>
</dbReference>
<dbReference type="InterPro" id="IPR002252">
    <property type="entry name" value="Glyco_hydro_36"/>
</dbReference>
<dbReference type="CDD" id="cd14791">
    <property type="entry name" value="GH36"/>
    <property type="match status" value="1"/>
</dbReference>
<organism evidence="1 2">
    <name type="scientific">Candidatus Acutalibacter ornithocaccae</name>
    <dbReference type="NCBI Taxonomy" id="2838416"/>
    <lineage>
        <taxon>Bacteria</taxon>
        <taxon>Bacillati</taxon>
        <taxon>Bacillota</taxon>
        <taxon>Clostridia</taxon>
        <taxon>Eubacteriales</taxon>
        <taxon>Acutalibacteraceae</taxon>
        <taxon>Acutalibacter</taxon>
    </lineage>
</organism>
<dbReference type="GO" id="GO:0016052">
    <property type="term" value="P:carbohydrate catabolic process"/>
    <property type="evidence" value="ECO:0007669"/>
    <property type="project" value="InterPro"/>
</dbReference>
<sequence length="612" mass="67825">MELCTEMKLVGDTYGSGFGCGLTLTGSATIKGFEKVGEDLSSLRYENGKGLALTVHKRQEQDALRVWTEFSNHSGEAVTLEMLASFALQDVEADAIYRLQSFWSAEGKLRRETVYDLHLEPSWSGHGVRAERFGTVGSMPVRKYFPFLALEDSRTGHVTAIQLYVGASWQMEVSCREKSGRLTVTGGLADREFGHWTRTVAPGESFTTPQAVIAQGEDLYQACARLVAAQHPAISPVDDHMGILFNEYCTTWGNPNLENLKAIADRLEGKGIQFFVIDCGWYGQGAEWPLSVGDWDVNTQRLPGGLREAADYIRSKGMVPGLWFEMESVGPKSRHYNDPTHLVKKDGVPLTVGGRRFWDMEDPWVVDYLTEKVIGQLKAGGFGYLKVDYNETMGLGVDGGHSLGDGLQRKVAASQRFFQKIREEIPGIVIENCSSGGHRLSPAFMELVSQASFSDAHEITSIPIIAANLHRAIKPEQSQIWAVLRVEDSDARLHYSLAATLLGRMCLSGDIHGLSQHQWDIAEEGMDFYRKAAEIIQKGVTVLHQCEPQSYNHPQGSQLVLRELDKQGLAVYHRFENSPQGLPALPEGCKVVATFGQADRDFSAQAWLYEKG</sequence>
<evidence type="ECO:0000313" key="1">
    <source>
        <dbReference type="EMBL" id="HJB36628.1"/>
    </source>
</evidence>
<name>A0A9D2LWM8_9FIRM</name>
<dbReference type="Proteomes" id="UP000824214">
    <property type="component" value="Unassembled WGS sequence"/>
</dbReference>